<dbReference type="Pfam" id="PF13426">
    <property type="entry name" value="PAS_9"/>
    <property type="match status" value="1"/>
</dbReference>
<dbReference type="Pfam" id="PF00563">
    <property type="entry name" value="EAL"/>
    <property type="match status" value="1"/>
</dbReference>
<dbReference type="Pfam" id="PF00990">
    <property type="entry name" value="GGDEF"/>
    <property type="match status" value="1"/>
</dbReference>
<dbReference type="InterPro" id="IPR035965">
    <property type="entry name" value="PAS-like_dom_sf"/>
</dbReference>
<accession>A0A964BQT3</accession>
<dbReference type="InterPro" id="IPR000253">
    <property type="entry name" value="FHA_dom"/>
</dbReference>
<feature type="domain" description="GGDEF" evidence="4">
    <location>
        <begin position="435"/>
        <end position="567"/>
    </location>
</feature>
<dbReference type="SUPFAM" id="SSF55785">
    <property type="entry name" value="PYP-like sensor domain (PAS domain)"/>
    <property type="match status" value="1"/>
</dbReference>
<protein>
    <submittedName>
        <fullName evidence="5">EAL domain-containing protein</fullName>
    </submittedName>
</protein>
<dbReference type="InterPro" id="IPR000014">
    <property type="entry name" value="PAS"/>
</dbReference>
<dbReference type="InterPro" id="IPR029787">
    <property type="entry name" value="Nucleotide_cyclase"/>
</dbReference>
<dbReference type="SMART" id="SM00267">
    <property type="entry name" value="GGDEF"/>
    <property type="match status" value="1"/>
</dbReference>
<comment type="caution">
    <text evidence="5">The sequence shown here is derived from an EMBL/GenBank/DDBJ whole genome shotgun (WGS) entry which is preliminary data.</text>
</comment>
<dbReference type="CDD" id="cd00130">
    <property type="entry name" value="PAS"/>
    <property type="match status" value="1"/>
</dbReference>
<dbReference type="CDD" id="cd01948">
    <property type="entry name" value="EAL"/>
    <property type="match status" value="1"/>
</dbReference>
<evidence type="ECO:0000259" key="1">
    <source>
        <dbReference type="PROSITE" id="PS50006"/>
    </source>
</evidence>
<dbReference type="NCBIfam" id="TIGR00254">
    <property type="entry name" value="GGDEF"/>
    <property type="match status" value="1"/>
</dbReference>
<dbReference type="SMART" id="SM00240">
    <property type="entry name" value="FHA"/>
    <property type="match status" value="1"/>
</dbReference>
<proteinExistence type="predicted"/>
<dbReference type="InterPro" id="IPR008984">
    <property type="entry name" value="SMAD_FHA_dom_sf"/>
</dbReference>
<dbReference type="InterPro" id="IPR035919">
    <property type="entry name" value="EAL_sf"/>
</dbReference>
<dbReference type="PROSITE" id="PS50887">
    <property type="entry name" value="GGDEF"/>
    <property type="match status" value="1"/>
</dbReference>
<keyword evidence="6" id="KW-1185">Reference proteome</keyword>
<dbReference type="CDD" id="cd01949">
    <property type="entry name" value="GGDEF"/>
    <property type="match status" value="1"/>
</dbReference>
<sequence length="857" mass="95954">MNIKYIQNNTMDSLDRIHHVLVIEDPSFHREINLDAATYSIGRHSSNDIVLSCQKTSRNHATLLRRTDVKTNKFSYWVLDGDLQGNRSRNGIYINTKKTLVHELKDGDVIQFSGDARATYKITSDLPVDLPADNSNNYQTSLANSALVNKDTVVNPPVSSVNGNTNSSINTNKPLLVDSSRQISLTELSPQPIIEIDLYGNITYINSAGIIHFKDIHHRKLSHPLLENLISIYHQGQNNIINREVIIGDKTFWQTAHYLPDNKVIRNYIVDISQQKALEVELHYQTNLYNKISQHVAEAIIIVESATKQIIEVNAACSELLGYSREQMLQMNIYELCSASEQFSAILQGIIAAKNSFWGECLLRHQSGEIVKTKIKIDLVSSEAKETICLLISNSIEERQSTQGEQKELVATASEKNIFKQQMVTAISNATRSENLLAVMFCKLYFLPDIRANLGTQKSQELLSTLGKRLTSCIRAGDTVVHWKDDRYVLLMPQINGIEEVAKINSRIKQSVEQSFKLGATNVTLNGSIGIAIYPQDGTNIDILLANANTALERAYNSKKSYQFYNESMNSQASVALELEALLQQALEREEFKLYYQPQINLDTGKTEAIEALLRWQHPEFGLVPPNNFIKSAETTKLIIPIGEWAIRQACSQNKAWQKEGLPPSRITVSLSLVQFKQTNLVAKIAEILAETALEPQFLELEISAVSLLENIELSKTLLQQLKELGVYIAIDDFTAGFSVLEYLKHFPLNTLKIDRSVVGQLTNSPEDLAIATALIELGKGFDLRIVAEGVETQKQVDLLSNLGCKQMQGFWFGRPLEASEASKLLPLNNSNTETIEQMAEALAKESSNSDEDIDNE</sequence>
<dbReference type="InterPro" id="IPR000160">
    <property type="entry name" value="GGDEF_dom"/>
</dbReference>
<dbReference type="PANTHER" id="PTHR44757:SF2">
    <property type="entry name" value="BIOFILM ARCHITECTURE MAINTENANCE PROTEIN MBAA"/>
    <property type="match status" value="1"/>
</dbReference>
<dbReference type="Pfam" id="PF00498">
    <property type="entry name" value="FHA"/>
    <property type="match status" value="1"/>
</dbReference>
<dbReference type="PROSITE" id="PS50112">
    <property type="entry name" value="PAS"/>
    <property type="match status" value="1"/>
</dbReference>
<dbReference type="SMART" id="SM00052">
    <property type="entry name" value="EAL"/>
    <property type="match status" value="1"/>
</dbReference>
<dbReference type="Gene3D" id="3.30.70.270">
    <property type="match status" value="1"/>
</dbReference>
<dbReference type="Gene3D" id="3.20.20.450">
    <property type="entry name" value="EAL domain"/>
    <property type="match status" value="1"/>
</dbReference>
<evidence type="ECO:0000313" key="5">
    <source>
        <dbReference type="EMBL" id="MCC0177933.1"/>
    </source>
</evidence>
<dbReference type="GO" id="GO:0006355">
    <property type="term" value="P:regulation of DNA-templated transcription"/>
    <property type="evidence" value="ECO:0007669"/>
    <property type="project" value="InterPro"/>
</dbReference>
<gene>
    <name evidence="5" type="ORF">I4641_13185</name>
</gene>
<dbReference type="NCBIfam" id="TIGR00229">
    <property type="entry name" value="sensory_box"/>
    <property type="match status" value="1"/>
</dbReference>
<dbReference type="PROSITE" id="PS50883">
    <property type="entry name" value="EAL"/>
    <property type="match status" value="1"/>
</dbReference>
<dbReference type="InterPro" id="IPR001633">
    <property type="entry name" value="EAL_dom"/>
</dbReference>
<feature type="domain" description="FHA" evidence="1">
    <location>
        <begin position="39"/>
        <end position="99"/>
    </location>
</feature>
<evidence type="ECO:0000259" key="4">
    <source>
        <dbReference type="PROSITE" id="PS50887"/>
    </source>
</evidence>
<dbReference type="Gene3D" id="3.30.450.20">
    <property type="entry name" value="PAS domain"/>
    <property type="match status" value="1"/>
</dbReference>
<dbReference type="PROSITE" id="PS50006">
    <property type="entry name" value="FHA_DOMAIN"/>
    <property type="match status" value="1"/>
</dbReference>
<name>A0A964BQT3_9CYAN</name>
<dbReference type="SMART" id="SM00091">
    <property type="entry name" value="PAS"/>
    <property type="match status" value="2"/>
</dbReference>
<dbReference type="Gene3D" id="2.60.200.20">
    <property type="match status" value="1"/>
</dbReference>
<organism evidence="5 6">
    <name type="scientific">Waterburya agarophytonicola KI4</name>
    <dbReference type="NCBI Taxonomy" id="2874699"/>
    <lineage>
        <taxon>Bacteria</taxon>
        <taxon>Bacillati</taxon>
        <taxon>Cyanobacteriota</taxon>
        <taxon>Cyanophyceae</taxon>
        <taxon>Pleurocapsales</taxon>
        <taxon>Hyellaceae</taxon>
        <taxon>Waterburya</taxon>
        <taxon>Waterburya agarophytonicola</taxon>
    </lineage>
</organism>
<dbReference type="InterPro" id="IPR043128">
    <property type="entry name" value="Rev_trsase/Diguanyl_cyclase"/>
</dbReference>
<evidence type="ECO:0000313" key="6">
    <source>
        <dbReference type="Proteomes" id="UP000729733"/>
    </source>
</evidence>
<dbReference type="PANTHER" id="PTHR44757">
    <property type="entry name" value="DIGUANYLATE CYCLASE DGCP"/>
    <property type="match status" value="1"/>
</dbReference>
<dbReference type="Proteomes" id="UP000729733">
    <property type="component" value="Unassembled WGS sequence"/>
</dbReference>
<feature type="domain" description="PAS" evidence="2">
    <location>
        <begin position="285"/>
        <end position="336"/>
    </location>
</feature>
<dbReference type="SUPFAM" id="SSF55073">
    <property type="entry name" value="Nucleotide cyclase"/>
    <property type="match status" value="1"/>
</dbReference>
<evidence type="ECO:0000259" key="2">
    <source>
        <dbReference type="PROSITE" id="PS50112"/>
    </source>
</evidence>
<feature type="domain" description="EAL" evidence="3">
    <location>
        <begin position="576"/>
        <end position="830"/>
    </location>
</feature>
<dbReference type="EMBL" id="JADWDC010000031">
    <property type="protein sequence ID" value="MCC0177933.1"/>
    <property type="molecule type" value="Genomic_DNA"/>
</dbReference>
<dbReference type="AlphaFoldDB" id="A0A964BQT3"/>
<dbReference type="SUPFAM" id="SSF141868">
    <property type="entry name" value="EAL domain-like"/>
    <property type="match status" value="1"/>
</dbReference>
<reference evidence="5" key="1">
    <citation type="journal article" date="2021" name="Antonie Van Leeuwenhoek">
        <title>Draft genome and description of Waterburya agarophytonicola gen. nov. sp. nov. (Pleurocapsales, Cyanobacteria): a seaweed symbiont.</title>
        <authorList>
            <person name="Bonthond G."/>
            <person name="Shalygin S."/>
            <person name="Bayer T."/>
            <person name="Weinberger F."/>
        </authorList>
    </citation>
    <scope>NUCLEOTIDE SEQUENCE</scope>
    <source>
        <strain evidence="5">KI4</strain>
    </source>
</reference>
<evidence type="ECO:0000259" key="3">
    <source>
        <dbReference type="PROSITE" id="PS50883"/>
    </source>
</evidence>
<dbReference type="InterPro" id="IPR052155">
    <property type="entry name" value="Biofilm_reg_signaling"/>
</dbReference>
<dbReference type="SUPFAM" id="SSF49879">
    <property type="entry name" value="SMAD/FHA domain"/>
    <property type="match status" value="1"/>
</dbReference>